<dbReference type="SUPFAM" id="SSF161098">
    <property type="entry name" value="MetI-like"/>
    <property type="match status" value="1"/>
</dbReference>
<dbReference type="Gene3D" id="1.10.3720.10">
    <property type="entry name" value="MetI-like"/>
    <property type="match status" value="1"/>
</dbReference>
<feature type="transmembrane region" description="Helical" evidence="7">
    <location>
        <begin position="139"/>
        <end position="160"/>
    </location>
</feature>
<dbReference type="CDD" id="cd06261">
    <property type="entry name" value="TM_PBP2"/>
    <property type="match status" value="1"/>
</dbReference>
<sequence length="275" mass="30825">MKTHGKFEIAALYSLIFICLMTTLLPFVWMLSTSLKDSGEIYTKTPVFIPNQPTLDHYRELFYKVNFMGHFINSLIVALGLTTLSIIVNALAGYAFAKQSFPGKENLFTLLLLTMMIPGQVTMMPVFLILRSLGFLNSYWGLIIPGSASVFAIFMLRQFMSEIPNELLDAARIDGAGELRIFWSIMLPLCKPVIATLIIFNFMGSWNEFLWPLIIMLKEEMYTLPVALANLNGQHNTEWGLLMAGSVVVVVPVIFLFLSVQKYYIKGIAAGAVKG</sequence>
<dbReference type="InterPro" id="IPR035906">
    <property type="entry name" value="MetI-like_sf"/>
</dbReference>
<comment type="caution">
    <text evidence="9">The sequence shown here is derived from an EMBL/GenBank/DDBJ whole genome shotgun (WGS) entry which is preliminary data.</text>
</comment>
<evidence type="ECO:0000256" key="2">
    <source>
        <dbReference type="ARBA" id="ARBA00022448"/>
    </source>
</evidence>
<organism evidence="9 10">
    <name type="scientific">Candidatus Wallbacteria bacterium HGW-Wallbacteria-1</name>
    <dbReference type="NCBI Taxonomy" id="2013854"/>
    <lineage>
        <taxon>Bacteria</taxon>
        <taxon>Candidatus Walliibacteriota</taxon>
    </lineage>
</organism>
<feature type="transmembrane region" description="Helical" evidence="7">
    <location>
        <begin position="71"/>
        <end position="96"/>
    </location>
</feature>
<dbReference type="InterPro" id="IPR000515">
    <property type="entry name" value="MetI-like"/>
</dbReference>
<evidence type="ECO:0000256" key="4">
    <source>
        <dbReference type="ARBA" id="ARBA00022692"/>
    </source>
</evidence>
<evidence type="ECO:0000256" key="7">
    <source>
        <dbReference type="RuleBase" id="RU363032"/>
    </source>
</evidence>
<gene>
    <name evidence="9" type="ORF">CVV64_16190</name>
</gene>
<dbReference type="GO" id="GO:0055085">
    <property type="term" value="P:transmembrane transport"/>
    <property type="evidence" value="ECO:0007669"/>
    <property type="project" value="InterPro"/>
</dbReference>
<keyword evidence="6 7" id="KW-0472">Membrane</keyword>
<name>A0A2N1PL15_9BACT</name>
<dbReference type="Pfam" id="PF00528">
    <property type="entry name" value="BPD_transp_1"/>
    <property type="match status" value="1"/>
</dbReference>
<accession>A0A2N1PL15</accession>
<feature type="transmembrane region" description="Helical" evidence="7">
    <location>
        <begin position="181"/>
        <end position="203"/>
    </location>
</feature>
<feature type="domain" description="ABC transmembrane type-1" evidence="8">
    <location>
        <begin position="71"/>
        <end position="260"/>
    </location>
</feature>
<dbReference type="PANTHER" id="PTHR43744:SF12">
    <property type="entry name" value="ABC TRANSPORTER PERMEASE PROTEIN MG189-RELATED"/>
    <property type="match status" value="1"/>
</dbReference>
<dbReference type="PANTHER" id="PTHR43744">
    <property type="entry name" value="ABC TRANSPORTER PERMEASE PROTEIN MG189-RELATED-RELATED"/>
    <property type="match status" value="1"/>
</dbReference>
<evidence type="ECO:0000313" key="10">
    <source>
        <dbReference type="Proteomes" id="UP000233256"/>
    </source>
</evidence>
<protein>
    <submittedName>
        <fullName evidence="9">Sugar ABC transporter permease</fullName>
    </submittedName>
</protein>
<evidence type="ECO:0000256" key="3">
    <source>
        <dbReference type="ARBA" id="ARBA00022475"/>
    </source>
</evidence>
<reference evidence="9 10" key="1">
    <citation type="journal article" date="2017" name="ISME J.">
        <title>Potential for microbial H2 and metal transformations associated with novel bacteria and archaea in deep terrestrial subsurface sediments.</title>
        <authorList>
            <person name="Hernsdorf A.W."/>
            <person name="Amano Y."/>
            <person name="Miyakawa K."/>
            <person name="Ise K."/>
            <person name="Suzuki Y."/>
            <person name="Anantharaman K."/>
            <person name="Probst A."/>
            <person name="Burstein D."/>
            <person name="Thomas B.C."/>
            <person name="Banfield J.F."/>
        </authorList>
    </citation>
    <scope>NUCLEOTIDE SEQUENCE [LARGE SCALE GENOMIC DNA]</scope>
    <source>
        <strain evidence="9">HGW-Wallbacteria-1</strain>
    </source>
</reference>
<feature type="transmembrane region" description="Helical" evidence="7">
    <location>
        <begin position="108"/>
        <end position="133"/>
    </location>
</feature>
<proteinExistence type="inferred from homology"/>
<dbReference type="EMBL" id="PGXC01000027">
    <property type="protein sequence ID" value="PKK89025.1"/>
    <property type="molecule type" value="Genomic_DNA"/>
</dbReference>
<evidence type="ECO:0000256" key="6">
    <source>
        <dbReference type="ARBA" id="ARBA00023136"/>
    </source>
</evidence>
<dbReference type="Proteomes" id="UP000233256">
    <property type="component" value="Unassembled WGS sequence"/>
</dbReference>
<evidence type="ECO:0000256" key="1">
    <source>
        <dbReference type="ARBA" id="ARBA00004651"/>
    </source>
</evidence>
<keyword evidence="2 7" id="KW-0813">Transport</keyword>
<dbReference type="AlphaFoldDB" id="A0A2N1PL15"/>
<dbReference type="GO" id="GO:0005886">
    <property type="term" value="C:plasma membrane"/>
    <property type="evidence" value="ECO:0007669"/>
    <property type="project" value="UniProtKB-SubCell"/>
</dbReference>
<evidence type="ECO:0000256" key="5">
    <source>
        <dbReference type="ARBA" id="ARBA00022989"/>
    </source>
</evidence>
<keyword evidence="5 7" id="KW-1133">Transmembrane helix</keyword>
<comment type="subcellular location">
    <subcellularLocation>
        <location evidence="1 7">Cell membrane</location>
        <topology evidence="1 7">Multi-pass membrane protein</topology>
    </subcellularLocation>
</comment>
<comment type="similarity">
    <text evidence="7">Belongs to the binding-protein-dependent transport system permease family.</text>
</comment>
<evidence type="ECO:0000259" key="8">
    <source>
        <dbReference type="PROSITE" id="PS50928"/>
    </source>
</evidence>
<feature type="transmembrane region" description="Helical" evidence="7">
    <location>
        <begin position="239"/>
        <end position="258"/>
    </location>
</feature>
<keyword evidence="3" id="KW-1003">Cell membrane</keyword>
<feature type="transmembrane region" description="Helical" evidence="7">
    <location>
        <begin position="12"/>
        <end position="32"/>
    </location>
</feature>
<evidence type="ECO:0000313" key="9">
    <source>
        <dbReference type="EMBL" id="PKK89025.1"/>
    </source>
</evidence>
<dbReference type="PROSITE" id="PS50928">
    <property type="entry name" value="ABC_TM1"/>
    <property type="match status" value="1"/>
</dbReference>
<keyword evidence="4 7" id="KW-0812">Transmembrane</keyword>